<accession>A0A0W8FTM4</accession>
<dbReference type="EMBL" id="LNQE01000857">
    <property type="protein sequence ID" value="KUG24204.1"/>
    <property type="molecule type" value="Genomic_DNA"/>
</dbReference>
<dbReference type="AlphaFoldDB" id="A0A0W8FTM4"/>
<comment type="caution">
    <text evidence="1">The sequence shown here is derived from an EMBL/GenBank/DDBJ whole genome shotgun (WGS) entry which is preliminary data.</text>
</comment>
<sequence>MKRILALAVISIFLIIPPASFAKIAISDSDLAAITGQISVSIDMSKLRPLRNVSNLSIIWDDADGFSGYTEPGYFGTTDFTVSGTTTKFGSGDNGFTTVDISFNNGLTVVKATTPEIIIGGTSGMNISATFQLGADSTLVGAKTLGAVYIGGIIADIPPGEVNVTLRSSSTGISGSGRFFAQ</sequence>
<reference evidence="1" key="1">
    <citation type="journal article" date="2015" name="Proc. Natl. Acad. Sci. U.S.A.">
        <title>Networks of energetic and metabolic interactions define dynamics in microbial communities.</title>
        <authorList>
            <person name="Embree M."/>
            <person name="Liu J.K."/>
            <person name="Al-Bassam M.M."/>
            <person name="Zengler K."/>
        </authorList>
    </citation>
    <scope>NUCLEOTIDE SEQUENCE</scope>
</reference>
<gene>
    <name evidence="1" type="ORF">ASZ90_006001</name>
</gene>
<name>A0A0W8FTM4_9ZZZZ</name>
<evidence type="ECO:0000313" key="1">
    <source>
        <dbReference type="EMBL" id="KUG24204.1"/>
    </source>
</evidence>
<organism evidence="1">
    <name type="scientific">hydrocarbon metagenome</name>
    <dbReference type="NCBI Taxonomy" id="938273"/>
    <lineage>
        <taxon>unclassified sequences</taxon>
        <taxon>metagenomes</taxon>
        <taxon>ecological metagenomes</taxon>
    </lineage>
</organism>
<protein>
    <submittedName>
        <fullName evidence="1">Uncharacterized protein</fullName>
    </submittedName>
</protein>
<proteinExistence type="predicted"/>